<protein>
    <recommendedName>
        <fullName evidence="1">site-specific DNA-methyltransferase (adenine-specific)</fullName>
        <ecNumber evidence="1">2.1.1.72</ecNumber>
    </recommendedName>
</protein>
<dbReference type="InterPro" id="IPR046816">
    <property type="entry name" value="MmeI_Mtase"/>
</dbReference>
<evidence type="ECO:0000259" key="5">
    <source>
        <dbReference type="Pfam" id="PF20464"/>
    </source>
</evidence>
<evidence type="ECO:0000256" key="1">
    <source>
        <dbReference type="ARBA" id="ARBA00011900"/>
    </source>
</evidence>
<feature type="domain" description="MmeI-like C-terminal" evidence="8">
    <location>
        <begin position="822"/>
        <end position="896"/>
    </location>
</feature>
<evidence type="ECO:0000259" key="9">
    <source>
        <dbReference type="Pfam" id="PF20473"/>
    </source>
</evidence>
<dbReference type="EMBL" id="JAYMCU010000053">
    <property type="protein sequence ID" value="MEC3938563.1"/>
    <property type="molecule type" value="Genomic_DNA"/>
</dbReference>
<dbReference type="PANTHER" id="PTHR33841">
    <property type="entry name" value="DNA METHYLTRANSFERASE YEEA-RELATED"/>
    <property type="match status" value="1"/>
</dbReference>
<dbReference type="Pfam" id="PF20466">
    <property type="entry name" value="MmeI_TRD"/>
    <property type="match status" value="1"/>
</dbReference>
<keyword evidence="11" id="KW-1185">Reference proteome</keyword>
<dbReference type="Proteomes" id="UP001357437">
    <property type="component" value="Unassembled WGS sequence"/>
</dbReference>
<dbReference type="InterPro" id="IPR050953">
    <property type="entry name" value="N4_N6_ade-DNA_methylase"/>
</dbReference>
<comment type="caution">
    <text evidence="10">The sequence shown here is derived from an EMBL/GenBank/DDBJ whole genome shotgun (WGS) entry which is preliminary data.</text>
</comment>
<evidence type="ECO:0000256" key="3">
    <source>
        <dbReference type="ARBA" id="ARBA00022679"/>
    </source>
</evidence>
<keyword evidence="2 10" id="KW-0489">Methyltransferase</keyword>
<reference evidence="10 11" key="1">
    <citation type="submission" date="2024-01" db="EMBL/GenBank/DDBJ databases">
        <title>Comparative Genomics of Leclercia adecarboxylata Strains Isolated from Several Sources.</title>
        <authorList>
            <person name="Yescas-Zazueta V."/>
            <person name="Balbuena-Alonso M.G."/>
            <person name="Valencia D."/>
            <person name="Mendez-Pfeiffer P.A."/>
            <person name="Ballesteros-Monrreal M.G."/>
            <person name="Rocha-Gracia R.D.C."/>
            <person name="Barrios-Villa E."/>
        </authorList>
    </citation>
    <scope>NUCLEOTIDE SEQUENCE [LARGE SCALE GENOMIC DNA]</scope>
    <source>
        <strain evidence="10 11">33MEM</strain>
    </source>
</reference>
<dbReference type="Pfam" id="PF20467">
    <property type="entry name" value="MmeI_C"/>
    <property type="match status" value="1"/>
</dbReference>
<dbReference type="InterPro" id="IPR046819">
    <property type="entry name" value="MmeI_hel"/>
</dbReference>
<accession>A0ABU6IAD6</accession>
<feature type="domain" description="MmeI-like N-terminal" evidence="5">
    <location>
        <begin position="1"/>
        <end position="162"/>
    </location>
</feature>
<dbReference type="GO" id="GO:0032259">
    <property type="term" value="P:methylation"/>
    <property type="evidence" value="ECO:0007669"/>
    <property type="project" value="UniProtKB-KW"/>
</dbReference>
<evidence type="ECO:0000313" key="11">
    <source>
        <dbReference type="Proteomes" id="UP001357437"/>
    </source>
</evidence>
<name>A0ABU6IAD6_9ENTR</name>
<dbReference type="Pfam" id="PF20473">
    <property type="entry name" value="MmeI_Mtase"/>
    <property type="match status" value="1"/>
</dbReference>
<dbReference type="GO" id="GO:0008168">
    <property type="term" value="F:methyltransferase activity"/>
    <property type="evidence" value="ECO:0007669"/>
    <property type="project" value="UniProtKB-KW"/>
</dbReference>
<dbReference type="Gene3D" id="3.40.50.150">
    <property type="entry name" value="Vaccinia Virus protein VP39"/>
    <property type="match status" value="1"/>
</dbReference>
<dbReference type="Pfam" id="PF20464">
    <property type="entry name" value="MmeI_N"/>
    <property type="match status" value="1"/>
</dbReference>
<evidence type="ECO:0000259" key="8">
    <source>
        <dbReference type="Pfam" id="PF20467"/>
    </source>
</evidence>
<evidence type="ECO:0000259" key="6">
    <source>
        <dbReference type="Pfam" id="PF20465"/>
    </source>
</evidence>
<evidence type="ECO:0000256" key="4">
    <source>
        <dbReference type="ARBA" id="ARBA00047942"/>
    </source>
</evidence>
<dbReference type="Pfam" id="PF20465">
    <property type="entry name" value="MmeI_hel"/>
    <property type="match status" value="1"/>
</dbReference>
<gene>
    <name evidence="10" type="ORF">VOF76_20595</name>
</gene>
<dbReference type="PANTHER" id="PTHR33841:SF1">
    <property type="entry name" value="DNA METHYLTRANSFERASE A"/>
    <property type="match status" value="1"/>
</dbReference>
<dbReference type="InterPro" id="IPR046818">
    <property type="entry name" value="MmeI_C"/>
</dbReference>
<dbReference type="RefSeq" id="WP_223610488.1">
    <property type="nucleotide sequence ID" value="NZ_JAIPRI010000008.1"/>
</dbReference>
<evidence type="ECO:0000259" key="7">
    <source>
        <dbReference type="Pfam" id="PF20466"/>
    </source>
</evidence>
<dbReference type="InterPro" id="IPR046817">
    <property type="entry name" value="MmeI_N"/>
</dbReference>
<feature type="domain" description="MmeI-like target recognition" evidence="7">
    <location>
        <begin position="615"/>
        <end position="818"/>
    </location>
</feature>
<dbReference type="InterPro" id="IPR046820">
    <property type="entry name" value="MmeI_TRD"/>
</dbReference>
<keyword evidence="3" id="KW-0808">Transferase</keyword>
<organism evidence="10 11">
    <name type="scientific">Leclercia adecarboxylata</name>
    <dbReference type="NCBI Taxonomy" id="83655"/>
    <lineage>
        <taxon>Bacteria</taxon>
        <taxon>Pseudomonadati</taxon>
        <taxon>Pseudomonadota</taxon>
        <taxon>Gammaproteobacteria</taxon>
        <taxon>Enterobacterales</taxon>
        <taxon>Enterobacteriaceae</taxon>
        <taxon>Leclercia</taxon>
    </lineage>
</organism>
<feature type="domain" description="MmeI-like DNA-methyltransferase" evidence="9">
    <location>
        <begin position="328"/>
        <end position="595"/>
    </location>
</feature>
<dbReference type="EC" id="2.1.1.72" evidence="1"/>
<comment type="catalytic activity">
    <reaction evidence="4">
        <text>a 2'-deoxyadenosine in DNA + S-adenosyl-L-methionine = an N(6)-methyl-2'-deoxyadenosine in DNA + S-adenosyl-L-homocysteine + H(+)</text>
        <dbReference type="Rhea" id="RHEA:15197"/>
        <dbReference type="Rhea" id="RHEA-COMP:12418"/>
        <dbReference type="Rhea" id="RHEA-COMP:12419"/>
        <dbReference type="ChEBI" id="CHEBI:15378"/>
        <dbReference type="ChEBI" id="CHEBI:57856"/>
        <dbReference type="ChEBI" id="CHEBI:59789"/>
        <dbReference type="ChEBI" id="CHEBI:90615"/>
        <dbReference type="ChEBI" id="CHEBI:90616"/>
        <dbReference type="EC" id="2.1.1.72"/>
    </reaction>
</comment>
<dbReference type="InterPro" id="IPR029063">
    <property type="entry name" value="SAM-dependent_MTases_sf"/>
</dbReference>
<proteinExistence type="predicted"/>
<feature type="domain" description="MmeI-like helicase spacer" evidence="6">
    <location>
        <begin position="175"/>
        <end position="252"/>
    </location>
</feature>
<sequence length="901" mass="102899">MNSVQIEENVKSLVKQVSSQKISKDDFVYELLLAYGHRKSVVNRVKSGERNLAKDAGEVILKRHLYFKPCTSNLFAEIDALKNSKTVATNKIRFVVITDFSQLIAIDTKTQDTLDIELGQLPKHFDFFLPWSGMEKMVYRGENPADVKAAEKMADFFDHIKATNYPANATKEQLHDLVVFLNRLLFCFFAEDTKIFSKNQFANLLNQHTQEDGIDLQGVFERLFYVLNTPAHQRNDLPKYLNDFPYVNGGLFKRQIRVPSFDAKARRMLLDSGQLDWADINPDIFGSMIQGVADPETRSKMGMHYTSVSNIMKVIEPLFLNDLYEEFDKCNDNINKLKKLQVRLSRIKFFDPACGSGNFLIITYKEIRELEIEILKRIRELEGMSDSGMTGLFDESHSAIRLDQFYGIELDDFAHEIAILSLWLVEHQMNMVFETEFGYTVPTLPLKQSGRIVAGNATRIDWELVCPSQEEDEVYLFGNPPYLGARNQSQEQKKDVCAAFNGHVDYKDSDYVTCWFLLASKYITNKKAFYAFVSTNSICQGEQVSYLWSRIFKRGQEIIFAYESFKWKNNAKSNAGVTCVILGVANKSPNKKVIFSGRENLRKIVNNISPYVYDGPSYFVGRQKSVLSGLPKMIIGNMARDGGNLILTSQERDRLISNHPEVSPLFKKLYGTQEFIKGNPRWALWIEDHDLTLANAIPEIRSRIEAVYNFRINSEAKTTNQYSKIPHKFAQRTCITKPSIIIPSTTSERREYIPIGFMPEGTVITNSANAIFDADLYVFGLISSGLHILWVRSVGGQLETRIRYSAEVCYNTFPVPKLNQESINAIEEASIAVLEAREAFPDQCIEYLYDPDTMPSELRSAHYHLDQVVEKACFNKCFESDDDRLKALFALHQEMTGGKNA</sequence>
<evidence type="ECO:0000256" key="2">
    <source>
        <dbReference type="ARBA" id="ARBA00022603"/>
    </source>
</evidence>
<dbReference type="SUPFAM" id="SSF53335">
    <property type="entry name" value="S-adenosyl-L-methionine-dependent methyltransferases"/>
    <property type="match status" value="1"/>
</dbReference>
<evidence type="ECO:0000313" key="10">
    <source>
        <dbReference type="EMBL" id="MEC3938563.1"/>
    </source>
</evidence>